<dbReference type="EMBL" id="JABELV010000080">
    <property type="protein sequence ID" value="KAG7531902.1"/>
    <property type="molecule type" value="Genomic_DNA"/>
</dbReference>
<feature type="compositionally biased region" description="Low complexity" evidence="1">
    <location>
        <begin position="168"/>
        <end position="177"/>
    </location>
</feature>
<proteinExistence type="predicted"/>
<comment type="caution">
    <text evidence="2">The sequence shown here is derived from an EMBL/GenBank/DDBJ whole genome shotgun (WGS) entry which is preliminary data.</text>
</comment>
<accession>A0A8K0NQA6</accession>
<feature type="region of interest" description="Disordered" evidence="1">
    <location>
        <begin position="94"/>
        <end position="252"/>
    </location>
</feature>
<dbReference type="AlphaFoldDB" id="A0A8K0NQA6"/>
<sequence length="283" mass="29182">MTSTPVPPKTAAGSVPQHIALYESLPSLIAQVRAGKIALGTTLQLRLIIGKHRKQATAHLLSKGLPDPFINLPAGLNPDIKLPPELEALQLEVSKTPRPAASSASSAGGTPNDQPRPAMANPQARPPQAGQAVTRNPTPGMVRPPVAPGVRPPASGTPMQQAPPRPPVQQAQTPQPAGNRPQPKPKPKAAPQQVRPPAAPPATNAASPAPAPAQPTAKTSAVSTPVQSRPSSEAPSQPGQAGTRPPVMAPGGKYSWAQVFQLSEAERQAWFDEVGLSGRSLSG</sequence>
<evidence type="ECO:0000313" key="3">
    <source>
        <dbReference type="Proteomes" id="UP000812966"/>
    </source>
</evidence>
<keyword evidence="3" id="KW-1185">Reference proteome</keyword>
<name>A0A8K0NQA6_9TREE</name>
<evidence type="ECO:0000256" key="1">
    <source>
        <dbReference type="SAM" id="MobiDB-lite"/>
    </source>
</evidence>
<organism evidence="2 3">
    <name type="scientific">Filobasidium floriforme</name>
    <dbReference type="NCBI Taxonomy" id="5210"/>
    <lineage>
        <taxon>Eukaryota</taxon>
        <taxon>Fungi</taxon>
        <taxon>Dikarya</taxon>
        <taxon>Basidiomycota</taxon>
        <taxon>Agaricomycotina</taxon>
        <taxon>Tremellomycetes</taxon>
        <taxon>Filobasidiales</taxon>
        <taxon>Filobasidiaceae</taxon>
        <taxon>Filobasidium</taxon>
    </lineage>
</organism>
<gene>
    <name evidence="2" type="ORF">FFLO_04048</name>
</gene>
<protein>
    <submittedName>
        <fullName evidence="2">Uncharacterized protein</fullName>
    </submittedName>
</protein>
<evidence type="ECO:0000313" key="2">
    <source>
        <dbReference type="EMBL" id="KAG7531902.1"/>
    </source>
</evidence>
<feature type="compositionally biased region" description="Polar residues" evidence="1">
    <location>
        <begin position="222"/>
        <end position="240"/>
    </location>
</feature>
<feature type="compositionally biased region" description="Low complexity" evidence="1">
    <location>
        <begin position="189"/>
        <end position="221"/>
    </location>
</feature>
<dbReference type="Proteomes" id="UP000812966">
    <property type="component" value="Unassembled WGS sequence"/>
</dbReference>
<reference evidence="2" key="1">
    <citation type="submission" date="2020-04" db="EMBL/GenBank/DDBJ databases">
        <title>Analysis of mating type loci in Filobasidium floriforme.</title>
        <authorList>
            <person name="Nowrousian M."/>
        </authorList>
    </citation>
    <scope>NUCLEOTIDE SEQUENCE</scope>
    <source>
        <strain evidence="2">CBS 6242</strain>
    </source>
</reference>